<evidence type="ECO:0000313" key="2">
    <source>
        <dbReference type="Proteomes" id="UP000048984"/>
    </source>
</evidence>
<sequence length="94" mass="9596">MSITALGSSFGYIPPAAAVRETAPASEAGDSTASRLVEQAQSIASGPVISTTTPFQRLMDRMAAAQVSIQERVGGEPERPGTAVKAYEAAGRSG</sequence>
<evidence type="ECO:0000313" key="1">
    <source>
        <dbReference type="EMBL" id="KPL52377.1"/>
    </source>
</evidence>
<dbReference type="RefSeq" id="WP_054358540.1">
    <property type="nucleotide sequence ID" value="NZ_LJYW01000001.1"/>
</dbReference>
<comment type="caution">
    <text evidence="1">The sequence shown here is derived from an EMBL/GenBank/DDBJ whole genome shotgun (WGS) entry which is preliminary data.</text>
</comment>
<dbReference type="EMBL" id="LJYW01000001">
    <property type="protein sequence ID" value="KPL52377.1"/>
    <property type="molecule type" value="Genomic_DNA"/>
</dbReference>
<reference evidence="1 2" key="1">
    <citation type="submission" date="2015-09" db="EMBL/GenBank/DDBJ databases">
        <authorList>
            <consortium name="Swine Surveillance"/>
        </authorList>
    </citation>
    <scope>NUCLEOTIDE SEQUENCE [LARGE SCALE GENOMIC DNA]</scope>
    <source>
        <strain evidence="1 2">16</strain>
    </source>
</reference>
<reference evidence="1 2" key="2">
    <citation type="submission" date="2015-10" db="EMBL/GenBank/DDBJ databases">
        <title>Draft Genome Sequence of Prosthecomicrobium hirschii ATCC 27832.</title>
        <authorList>
            <person name="Daniel J."/>
            <person name="Givan S.A."/>
            <person name="Brun Y.V."/>
            <person name="Brown P.J."/>
        </authorList>
    </citation>
    <scope>NUCLEOTIDE SEQUENCE [LARGE SCALE GENOMIC DNA]</scope>
    <source>
        <strain evidence="1 2">16</strain>
    </source>
</reference>
<gene>
    <name evidence="1" type="ORF">ABB55_09160</name>
</gene>
<keyword evidence="2" id="KW-1185">Reference proteome</keyword>
<accession>A0A0N8GET0</accession>
<protein>
    <submittedName>
        <fullName evidence="1">Uncharacterized protein</fullName>
    </submittedName>
</protein>
<proteinExistence type="predicted"/>
<name>A0A0N8GET0_9HYPH</name>
<dbReference type="Proteomes" id="UP000048984">
    <property type="component" value="Unassembled WGS sequence"/>
</dbReference>
<dbReference type="AlphaFoldDB" id="A0A0N8GET0"/>
<organism evidence="1 2">
    <name type="scientific">Prosthecodimorpha hirschii</name>
    <dbReference type="NCBI Taxonomy" id="665126"/>
    <lineage>
        <taxon>Bacteria</taxon>
        <taxon>Pseudomonadati</taxon>
        <taxon>Pseudomonadota</taxon>
        <taxon>Alphaproteobacteria</taxon>
        <taxon>Hyphomicrobiales</taxon>
        <taxon>Ancalomicrobiaceae</taxon>
        <taxon>Prosthecodimorpha</taxon>
    </lineage>
</organism>